<dbReference type="Proteomes" id="UP001139493">
    <property type="component" value="Unassembled WGS sequence"/>
</dbReference>
<sequence length="186" mass="19638">MTTSSTAPVAAGTDIPADLLFRVPRGRVLHGRGCRRLSADHQAALLPATELDRQKFTVCKECLVSLAGPGRGDFDSFDAALEALPVPAAHRPAMRVIAEGLDTTRVWIPSSRSYVAVSAGPGHEASAYFNKGFVDVQQPDGGYERVLMAGFSGKQTSSFAHAPDAAPASCPSCYMQLPATGRCDCD</sequence>
<gene>
    <name evidence="1" type="ORF">APR03_000138</name>
</gene>
<proteinExistence type="predicted"/>
<evidence type="ECO:0000313" key="2">
    <source>
        <dbReference type="Proteomes" id="UP001139493"/>
    </source>
</evidence>
<dbReference type="AlphaFoldDB" id="A0A9X2JSS5"/>
<keyword evidence="2" id="KW-1185">Reference proteome</keyword>
<name>A0A9X2JSS5_9MICO</name>
<reference evidence="1" key="1">
    <citation type="submission" date="2022-06" db="EMBL/GenBank/DDBJ databases">
        <title>Genomic Encyclopedia of Archaeal and Bacterial Type Strains, Phase II (KMG-II): from individual species to whole genera.</title>
        <authorList>
            <person name="Goeker M."/>
        </authorList>
    </citation>
    <scope>NUCLEOTIDE SEQUENCE</scope>
    <source>
        <strain evidence="1">DSM 26652</strain>
    </source>
</reference>
<evidence type="ECO:0000313" key="1">
    <source>
        <dbReference type="EMBL" id="MCP2262815.1"/>
    </source>
</evidence>
<comment type="caution">
    <text evidence="1">The sequence shown here is derived from an EMBL/GenBank/DDBJ whole genome shotgun (WGS) entry which is preliminary data.</text>
</comment>
<organism evidence="1 2">
    <name type="scientific">Promicromonospora thailandica</name>
    <dbReference type="NCBI Taxonomy" id="765201"/>
    <lineage>
        <taxon>Bacteria</taxon>
        <taxon>Bacillati</taxon>
        <taxon>Actinomycetota</taxon>
        <taxon>Actinomycetes</taxon>
        <taxon>Micrococcales</taxon>
        <taxon>Promicromonosporaceae</taxon>
        <taxon>Promicromonospora</taxon>
    </lineage>
</organism>
<dbReference type="EMBL" id="JAMTCS010000001">
    <property type="protein sequence ID" value="MCP2262815.1"/>
    <property type="molecule type" value="Genomic_DNA"/>
</dbReference>
<dbReference type="RefSeq" id="WP_253831776.1">
    <property type="nucleotide sequence ID" value="NZ_JAMTCS010000001.1"/>
</dbReference>
<accession>A0A9X2JSS5</accession>
<protein>
    <submittedName>
        <fullName evidence="1">Uncharacterized protein</fullName>
    </submittedName>
</protein>